<keyword evidence="3" id="KW-1185">Reference proteome</keyword>
<proteinExistence type="predicted"/>
<dbReference type="CDD" id="cd08267">
    <property type="entry name" value="MDR1"/>
    <property type="match status" value="1"/>
</dbReference>
<dbReference type="Pfam" id="PF08240">
    <property type="entry name" value="ADH_N"/>
    <property type="match status" value="1"/>
</dbReference>
<evidence type="ECO:0000313" key="3">
    <source>
        <dbReference type="Proteomes" id="UP000320333"/>
    </source>
</evidence>
<dbReference type="OrthoDB" id="201656at2759"/>
<protein>
    <recommendedName>
        <fullName evidence="1">Enoyl reductase (ER) domain-containing protein</fullName>
    </recommendedName>
</protein>
<dbReference type="SMART" id="SM00829">
    <property type="entry name" value="PKS_ER"/>
    <property type="match status" value="1"/>
</dbReference>
<gene>
    <name evidence="2" type="ORF">CcCBS67573_g10662</name>
</gene>
<dbReference type="Pfam" id="PF13602">
    <property type="entry name" value="ADH_zinc_N_2"/>
    <property type="match status" value="1"/>
</dbReference>
<dbReference type="AlphaFoldDB" id="A0A507CDL1"/>
<dbReference type="SUPFAM" id="SSF51735">
    <property type="entry name" value="NAD(P)-binding Rossmann-fold domains"/>
    <property type="match status" value="1"/>
</dbReference>
<dbReference type="InterPro" id="IPR011032">
    <property type="entry name" value="GroES-like_sf"/>
</dbReference>
<sequence length="349" mass="36634">MASVPATMQAITFSKYGDSSVLECQTIATPILSEKDTACVLVRVHAAGVNPVDYKVRKGDLAPIVTVQFPAVLGMDYAGTVAAVHDRYSGSLKVGDRVYGKTADVKGKGAYAQYIKLNTKVDLVVPLPTNVSFNDAGGVGVAGLTAYVGLVLYAGLSKDVAENAGRRVLVIGASGGVGMFVVQMAKLLGAHGTAVASGKNKDFVVNTLGANVFLDYTTAPLAKQLSTKDEFDVIYDAVAGDKGKNWEMAQTILKPSGLFVSPAPPFEGGTSVGNMTKFVGTLAWRAVSNSRRYKFISTTPVSDFPMVAEWIAQGSLKLVTSVAFPLAEAKKAQELSESGRTVGKIVLNP</sequence>
<dbReference type="EMBL" id="QEAP01001906">
    <property type="protein sequence ID" value="TPX39600.1"/>
    <property type="molecule type" value="Genomic_DNA"/>
</dbReference>
<dbReference type="GO" id="GO:0016491">
    <property type="term" value="F:oxidoreductase activity"/>
    <property type="evidence" value="ECO:0007669"/>
    <property type="project" value="InterPro"/>
</dbReference>
<dbReference type="Gene3D" id="3.40.50.720">
    <property type="entry name" value="NAD(P)-binding Rossmann-like Domain"/>
    <property type="match status" value="1"/>
</dbReference>
<organism evidence="2 3">
    <name type="scientific">Chytriomyces confervae</name>
    <dbReference type="NCBI Taxonomy" id="246404"/>
    <lineage>
        <taxon>Eukaryota</taxon>
        <taxon>Fungi</taxon>
        <taxon>Fungi incertae sedis</taxon>
        <taxon>Chytridiomycota</taxon>
        <taxon>Chytridiomycota incertae sedis</taxon>
        <taxon>Chytridiomycetes</taxon>
        <taxon>Chytridiales</taxon>
        <taxon>Chytriomycetaceae</taxon>
        <taxon>Chytriomyces</taxon>
    </lineage>
</organism>
<name>A0A507CDL1_9FUNG</name>
<dbReference type="SUPFAM" id="SSF50129">
    <property type="entry name" value="GroES-like"/>
    <property type="match status" value="1"/>
</dbReference>
<dbReference type="Proteomes" id="UP000320333">
    <property type="component" value="Unassembled WGS sequence"/>
</dbReference>
<evidence type="ECO:0000259" key="1">
    <source>
        <dbReference type="SMART" id="SM00829"/>
    </source>
</evidence>
<dbReference type="PANTHER" id="PTHR44013:SF1">
    <property type="entry name" value="ZINC-TYPE ALCOHOL DEHYDROGENASE-LIKE PROTEIN C16A3.02C"/>
    <property type="match status" value="1"/>
</dbReference>
<dbReference type="InterPro" id="IPR052733">
    <property type="entry name" value="Chloroplast_QOR"/>
</dbReference>
<dbReference type="InterPro" id="IPR036291">
    <property type="entry name" value="NAD(P)-bd_dom_sf"/>
</dbReference>
<dbReference type="Gene3D" id="3.90.180.10">
    <property type="entry name" value="Medium-chain alcohol dehydrogenases, catalytic domain"/>
    <property type="match status" value="1"/>
</dbReference>
<accession>A0A507CDL1</accession>
<dbReference type="PANTHER" id="PTHR44013">
    <property type="entry name" value="ZINC-TYPE ALCOHOL DEHYDROGENASE-LIKE PROTEIN C16A3.02C"/>
    <property type="match status" value="1"/>
</dbReference>
<dbReference type="InterPro" id="IPR020843">
    <property type="entry name" value="ER"/>
</dbReference>
<dbReference type="STRING" id="246404.A0A507CDL1"/>
<evidence type="ECO:0000313" key="2">
    <source>
        <dbReference type="EMBL" id="TPX39600.1"/>
    </source>
</evidence>
<feature type="domain" description="Enoyl reductase (ER)" evidence="1">
    <location>
        <begin position="17"/>
        <end position="347"/>
    </location>
</feature>
<dbReference type="InterPro" id="IPR013154">
    <property type="entry name" value="ADH-like_N"/>
</dbReference>
<reference evidence="2 3" key="1">
    <citation type="journal article" date="2019" name="Sci. Rep.">
        <title>Comparative genomics of chytrid fungi reveal insights into the obligate biotrophic and pathogenic lifestyle of Synchytrium endobioticum.</title>
        <authorList>
            <person name="van de Vossenberg B.T.L.H."/>
            <person name="Warris S."/>
            <person name="Nguyen H.D.T."/>
            <person name="van Gent-Pelzer M.P.E."/>
            <person name="Joly D.L."/>
            <person name="van de Geest H.C."/>
            <person name="Bonants P.J.M."/>
            <person name="Smith D.S."/>
            <person name="Levesque C.A."/>
            <person name="van der Lee T.A.J."/>
        </authorList>
    </citation>
    <scope>NUCLEOTIDE SEQUENCE [LARGE SCALE GENOMIC DNA]</scope>
    <source>
        <strain evidence="2 3">CBS 675.73</strain>
    </source>
</reference>
<comment type="caution">
    <text evidence="2">The sequence shown here is derived from an EMBL/GenBank/DDBJ whole genome shotgun (WGS) entry which is preliminary data.</text>
</comment>